<dbReference type="EMBL" id="OB664253">
    <property type="protein sequence ID" value="CAD7232128.1"/>
    <property type="molecule type" value="Genomic_DNA"/>
</dbReference>
<gene>
    <name evidence="1" type="ORF">CTOB1V02_LOCUS9969</name>
</gene>
<dbReference type="InterPro" id="IPR038050">
    <property type="entry name" value="Neuro_actylchol_rec"/>
</dbReference>
<dbReference type="Gene3D" id="1.20.58.390">
    <property type="entry name" value="Neurotransmitter-gated ion-channel transmembrane domain"/>
    <property type="match status" value="1"/>
</dbReference>
<accession>A0A7R8WI43</accession>
<dbReference type="GO" id="GO:0006811">
    <property type="term" value="P:monoatomic ion transport"/>
    <property type="evidence" value="ECO:0007669"/>
    <property type="project" value="InterPro"/>
</dbReference>
<dbReference type="InterPro" id="IPR036719">
    <property type="entry name" value="Neuro-gated_channel_TM_sf"/>
</dbReference>
<evidence type="ECO:0000313" key="1">
    <source>
        <dbReference type="EMBL" id="CAD7232128.1"/>
    </source>
</evidence>
<dbReference type="AlphaFoldDB" id="A0A7R8WI43"/>
<proteinExistence type="predicted"/>
<organism evidence="1">
    <name type="scientific">Cyprideis torosa</name>
    <dbReference type="NCBI Taxonomy" id="163714"/>
    <lineage>
        <taxon>Eukaryota</taxon>
        <taxon>Metazoa</taxon>
        <taxon>Ecdysozoa</taxon>
        <taxon>Arthropoda</taxon>
        <taxon>Crustacea</taxon>
        <taxon>Oligostraca</taxon>
        <taxon>Ostracoda</taxon>
        <taxon>Podocopa</taxon>
        <taxon>Podocopida</taxon>
        <taxon>Cytherocopina</taxon>
        <taxon>Cytheroidea</taxon>
        <taxon>Cytherideidae</taxon>
        <taxon>Cyprideis</taxon>
    </lineage>
</organism>
<dbReference type="SUPFAM" id="SSF90112">
    <property type="entry name" value="Neurotransmitter-gated ion-channel transmembrane pore"/>
    <property type="match status" value="1"/>
</dbReference>
<sequence length="222" mass="24227">MSSCTLFVFASLMQFAIVNHFMGPVATRQMKGYSDEDIRWTTMATDQRGDDNLPARMRLTSIQQHPQYVTMCDGKEVAILIDKISRFLFPMAFAILNIVYWTTFLTTRNISSAPGTRRFWTSRSCSASLIFVEAAVGSVADAAVVTDLDRTVEDEAGFPEVTEAFAEAVAAEEWGEVNPEDAARVADAAAEVAEEAAEKADVEVVVGSADPREAGLTKPLQS</sequence>
<dbReference type="GO" id="GO:0016020">
    <property type="term" value="C:membrane"/>
    <property type="evidence" value="ECO:0007669"/>
    <property type="project" value="InterPro"/>
</dbReference>
<dbReference type="OrthoDB" id="6382437at2759"/>
<reference evidence="1" key="1">
    <citation type="submission" date="2020-11" db="EMBL/GenBank/DDBJ databases">
        <authorList>
            <person name="Tran Van P."/>
        </authorList>
    </citation>
    <scope>NUCLEOTIDE SEQUENCE</scope>
</reference>
<protein>
    <submittedName>
        <fullName evidence="1">Uncharacterized protein</fullName>
    </submittedName>
</protein>
<name>A0A7R8WI43_9CRUS</name>